<organism evidence="2 3">
    <name type="scientific">Linum trigynum</name>
    <dbReference type="NCBI Taxonomy" id="586398"/>
    <lineage>
        <taxon>Eukaryota</taxon>
        <taxon>Viridiplantae</taxon>
        <taxon>Streptophyta</taxon>
        <taxon>Embryophyta</taxon>
        <taxon>Tracheophyta</taxon>
        <taxon>Spermatophyta</taxon>
        <taxon>Magnoliopsida</taxon>
        <taxon>eudicotyledons</taxon>
        <taxon>Gunneridae</taxon>
        <taxon>Pentapetalae</taxon>
        <taxon>rosids</taxon>
        <taxon>fabids</taxon>
        <taxon>Malpighiales</taxon>
        <taxon>Linaceae</taxon>
        <taxon>Linum</taxon>
    </lineage>
</organism>
<gene>
    <name evidence="2" type="ORF">LTRI10_LOCUS51984</name>
</gene>
<dbReference type="AlphaFoldDB" id="A0AAV2GPN4"/>
<evidence type="ECO:0000256" key="1">
    <source>
        <dbReference type="SAM" id="MobiDB-lite"/>
    </source>
</evidence>
<feature type="region of interest" description="Disordered" evidence="1">
    <location>
        <begin position="52"/>
        <end position="96"/>
    </location>
</feature>
<accession>A0AAV2GPN4</accession>
<name>A0AAV2GPN4_9ROSI</name>
<keyword evidence="3" id="KW-1185">Reference proteome</keyword>
<sequence>MDVNKNHEESIDHGRAEQSGFVGADLNVPYIFNNDAVAEEAENGGDVIMVDDAADEELFNEERSEQNGKTENVNVDKTDNFEAEAVPPLQENDDST</sequence>
<reference evidence="2 3" key="1">
    <citation type="submission" date="2024-04" db="EMBL/GenBank/DDBJ databases">
        <authorList>
            <person name="Fracassetti M."/>
        </authorList>
    </citation>
    <scope>NUCLEOTIDE SEQUENCE [LARGE SCALE GENOMIC DNA]</scope>
</reference>
<evidence type="ECO:0000313" key="3">
    <source>
        <dbReference type="Proteomes" id="UP001497516"/>
    </source>
</evidence>
<feature type="compositionally biased region" description="Basic and acidic residues" evidence="1">
    <location>
        <begin position="1"/>
        <end position="16"/>
    </location>
</feature>
<evidence type="ECO:0000313" key="2">
    <source>
        <dbReference type="EMBL" id="CAL1412710.1"/>
    </source>
</evidence>
<protein>
    <submittedName>
        <fullName evidence="2">Uncharacterized protein</fullName>
    </submittedName>
</protein>
<dbReference type="Proteomes" id="UP001497516">
    <property type="component" value="Chromosome 9"/>
</dbReference>
<proteinExistence type="predicted"/>
<feature type="region of interest" description="Disordered" evidence="1">
    <location>
        <begin position="1"/>
        <end position="22"/>
    </location>
</feature>
<feature type="compositionally biased region" description="Basic and acidic residues" evidence="1">
    <location>
        <begin position="60"/>
        <end position="80"/>
    </location>
</feature>
<dbReference type="EMBL" id="OZ034822">
    <property type="protein sequence ID" value="CAL1412710.1"/>
    <property type="molecule type" value="Genomic_DNA"/>
</dbReference>